<organism evidence="1 2">
    <name type="scientific">Dyella lipolytica</name>
    <dbReference type="NCBI Taxonomy" id="1867835"/>
    <lineage>
        <taxon>Bacteria</taxon>
        <taxon>Pseudomonadati</taxon>
        <taxon>Pseudomonadota</taxon>
        <taxon>Gammaproteobacteria</taxon>
        <taxon>Lysobacterales</taxon>
        <taxon>Rhodanobacteraceae</taxon>
        <taxon>Dyella</taxon>
    </lineage>
</organism>
<dbReference type="Proteomes" id="UP001620405">
    <property type="component" value="Unassembled WGS sequence"/>
</dbReference>
<protein>
    <submittedName>
        <fullName evidence="1">Uncharacterized protein</fullName>
    </submittedName>
</protein>
<dbReference type="RefSeq" id="WP_284395187.1">
    <property type="nucleotide sequence ID" value="NZ_BSNQ01000002.1"/>
</dbReference>
<accession>A0ABW8IQ71</accession>
<gene>
    <name evidence="1" type="ORF">ISP13_01030</name>
</gene>
<dbReference type="EMBL" id="JADIKG010000008">
    <property type="protein sequence ID" value="MFK2872097.1"/>
    <property type="molecule type" value="Genomic_DNA"/>
</dbReference>
<proteinExistence type="predicted"/>
<reference evidence="1 2" key="1">
    <citation type="submission" date="2020-10" db="EMBL/GenBank/DDBJ databases">
        <title>Phylogeny of dyella-like bacteria.</title>
        <authorList>
            <person name="Fu J."/>
        </authorList>
    </citation>
    <scope>NUCLEOTIDE SEQUENCE [LARGE SCALE GENOMIC DNA]</scope>
    <source>
        <strain evidence="1 2">DHOB07</strain>
    </source>
</reference>
<name>A0ABW8IQ71_9GAMM</name>
<keyword evidence="2" id="KW-1185">Reference proteome</keyword>
<evidence type="ECO:0000313" key="2">
    <source>
        <dbReference type="Proteomes" id="UP001620405"/>
    </source>
</evidence>
<comment type="caution">
    <text evidence="1">The sequence shown here is derived from an EMBL/GenBank/DDBJ whole genome shotgun (WGS) entry which is preliminary data.</text>
</comment>
<sequence length="101" mass="11393">MSSIFTTTLLLASLMHFHDMQHALLPTPCFEEINAVEGNLTPDDLWAAYTHQSDQDPDWLLIRASRGVVLGTLLAVPMLTSAKLIAERVRGWGWFARMVQR</sequence>
<evidence type="ECO:0000313" key="1">
    <source>
        <dbReference type="EMBL" id="MFK2872097.1"/>
    </source>
</evidence>